<comment type="similarity">
    <text evidence="4">Belongs to the nucleoporin NSP1/NUP62 family.</text>
</comment>
<protein>
    <recommendedName>
        <fullName evidence="11">Nucleoporin NSP1</fullName>
    </recommendedName>
    <alternativeName>
        <fullName evidence="12">Nuclear pore protein NSP1</fullName>
    </alternativeName>
    <alternativeName>
        <fullName evidence="13">Nucleoskeletal-like protein</fullName>
    </alternativeName>
</protein>
<dbReference type="FunFam" id="1.20.5.170:FF:000040">
    <property type="entry name" value="Nuclear pore glycoprotein p62"/>
    <property type="match status" value="1"/>
</dbReference>
<evidence type="ECO:0000313" key="17">
    <source>
        <dbReference type="Proteomes" id="UP000034164"/>
    </source>
</evidence>
<evidence type="ECO:0000313" key="16">
    <source>
        <dbReference type="EMBL" id="KKZ66068.1"/>
    </source>
</evidence>
<dbReference type="AlphaFoldDB" id="A0A0G2I6G9"/>
<accession>A0A0G2I6G9</accession>
<feature type="compositionally biased region" description="Polar residues" evidence="14">
    <location>
        <begin position="237"/>
        <end position="251"/>
    </location>
</feature>
<dbReference type="GO" id="GO:0005543">
    <property type="term" value="F:phospholipid binding"/>
    <property type="evidence" value="ECO:0007669"/>
    <property type="project" value="TreeGrafter"/>
</dbReference>
<dbReference type="Pfam" id="PF05064">
    <property type="entry name" value="Nsp1_C"/>
    <property type="match status" value="1"/>
</dbReference>
<dbReference type="PANTHER" id="PTHR12084">
    <property type="entry name" value="NUCLEAR PORE GLYCOPROTEIN P62-RELATED"/>
    <property type="match status" value="1"/>
</dbReference>
<dbReference type="OrthoDB" id="344345at2759"/>
<organism evidence="16 17">
    <name type="scientific">[Emmonsia] crescens</name>
    <dbReference type="NCBI Taxonomy" id="73230"/>
    <lineage>
        <taxon>Eukaryota</taxon>
        <taxon>Fungi</taxon>
        <taxon>Dikarya</taxon>
        <taxon>Ascomycota</taxon>
        <taxon>Pezizomycotina</taxon>
        <taxon>Eurotiomycetes</taxon>
        <taxon>Eurotiomycetidae</taxon>
        <taxon>Onygenales</taxon>
        <taxon>Ajellomycetaceae</taxon>
        <taxon>Emergomyces</taxon>
    </lineage>
</organism>
<evidence type="ECO:0000256" key="2">
    <source>
        <dbReference type="ARBA" id="ARBA00004567"/>
    </source>
</evidence>
<evidence type="ECO:0000256" key="3">
    <source>
        <dbReference type="ARBA" id="ARBA00004620"/>
    </source>
</evidence>
<feature type="compositionally biased region" description="Polar residues" evidence="14">
    <location>
        <begin position="178"/>
        <end position="193"/>
    </location>
</feature>
<dbReference type="GO" id="GO:0006606">
    <property type="term" value="P:protein import into nucleus"/>
    <property type="evidence" value="ECO:0007669"/>
    <property type="project" value="TreeGrafter"/>
</dbReference>
<feature type="region of interest" description="Disordered" evidence="14">
    <location>
        <begin position="1"/>
        <end position="459"/>
    </location>
</feature>
<reference evidence="17" key="1">
    <citation type="journal article" date="2015" name="PLoS Genet.">
        <title>The dynamic genome and transcriptome of the human fungal pathogen Blastomyces and close relative Emmonsia.</title>
        <authorList>
            <person name="Munoz J.F."/>
            <person name="Gauthier G.M."/>
            <person name="Desjardins C.A."/>
            <person name="Gallo J.E."/>
            <person name="Holder J."/>
            <person name="Sullivan T.D."/>
            <person name="Marty A.J."/>
            <person name="Carmen J.C."/>
            <person name="Chen Z."/>
            <person name="Ding L."/>
            <person name="Gujja S."/>
            <person name="Magrini V."/>
            <person name="Misas E."/>
            <person name="Mitreva M."/>
            <person name="Priest M."/>
            <person name="Saif S."/>
            <person name="Whiston E.A."/>
            <person name="Young S."/>
            <person name="Zeng Q."/>
            <person name="Goldman W.E."/>
            <person name="Mardis E.R."/>
            <person name="Taylor J.W."/>
            <person name="McEwen J.G."/>
            <person name="Clay O.K."/>
            <person name="Klein B.S."/>
            <person name="Cuomo C.A."/>
        </authorList>
    </citation>
    <scope>NUCLEOTIDE SEQUENCE [LARGE SCALE GENOMIC DNA]</scope>
    <source>
        <strain evidence="17">UAMH 3008</strain>
    </source>
</reference>
<comment type="subcellular location">
    <subcellularLocation>
        <location evidence="1">Nucleus membrane</location>
        <topology evidence="1">Peripheral membrane protein</topology>
        <orientation evidence="1">Cytoplasmic side</orientation>
    </subcellularLocation>
    <subcellularLocation>
        <location evidence="3">Nucleus membrane</location>
        <topology evidence="3">Peripheral membrane protein</topology>
        <orientation evidence="3">Nucleoplasmic side</orientation>
    </subcellularLocation>
    <subcellularLocation>
        <location evidence="2">Nucleus</location>
        <location evidence="2">Nuclear pore complex</location>
    </subcellularLocation>
</comment>
<dbReference type="GO" id="GO:0017056">
    <property type="term" value="F:structural constituent of nuclear pore"/>
    <property type="evidence" value="ECO:0007669"/>
    <property type="project" value="InterPro"/>
</dbReference>
<feature type="compositionally biased region" description="Low complexity" evidence="14">
    <location>
        <begin position="395"/>
        <end position="439"/>
    </location>
</feature>
<dbReference type="Gene3D" id="1.20.5.170">
    <property type="match status" value="1"/>
</dbReference>
<evidence type="ECO:0000256" key="9">
    <source>
        <dbReference type="ARBA" id="ARBA00023132"/>
    </source>
</evidence>
<feature type="compositionally biased region" description="Polar residues" evidence="14">
    <location>
        <begin position="277"/>
        <end position="293"/>
    </location>
</feature>
<keyword evidence="5" id="KW-0813">Transport</keyword>
<feature type="compositionally biased region" description="Polar residues" evidence="14">
    <location>
        <begin position="61"/>
        <end position="80"/>
    </location>
</feature>
<dbReference type="GO" id="GO:0031965">
    <property type="term" value="C:nuclear membrane"/>
    <property type="evidence" value="ECO:0007669"/>
    <property type="project" value="UniProtKB-SubCell"/>
</dbReference>
<feature type="compositionally biased region" description="Low complexity" evidence="14">
    <location>
        <begin position="335"/>
        <end position="356"/>
    </location>
</feature>
<dbReference type="EMBL" id="LCZI01000536">
    <property type="protein sequence ID" value="KKZ66068.1"/>
    <property type="molecule type" value="Genomic_DNA"/>
</dbReference>
<dbReference type="PANTHER" id="PTHR12084:SF0">
    <property type="entry name" value="NUCLEAR PORE GLYCOPROTEIN P62"/>
    <property type="match status" value="1"/>
</dbReference>
<keyword evidence="8" id="KW-0811">Translocation</keyword>
<evidence type="ECO:0000256" key="11">
    <source>
        <dbReference type="ARBA" id="ARBA00068864"/>
    </source>
</evidence>
<gene>
    <name evidence="16" type="ORF">EMCG_08181</name>
</gene>
<feature type="compositionally biased region" description="Polar residues" evidence="14">
    <location>
        <begin position="360"/>
        <end position="381"/>
    </location>
</feature>
<evidence type="ECO:0000256" key="7">
    <source>
        <dbReference type="ARBA" id="ARBA00022927"/>
    </source>
</evidence>
<dbReference type="GO" id="GO:0006405">
    <property type="term" value="P:RNA export from nucleus"/>
    <property type="evidence" value="ECO:0007669"/>
    <property type="project" value="TreeGrafter"/>
</dbReference>
<keyword evidence="9" id="KW-0906">Nuclear pore complex</keyword>
<feature type="compositionally biased region" description="Polar residues" evidence="14">
    <location>
        <begin position="1"/>
        <end position="20"/>
    </location>
</feature>
<keyword evidence="7" id="KW-0653">Protein transport</keyword>
<evidence type="ECO:0000256" key="4">
    <source>
        <dbReference type="ARBA" id="ARBA00005911"/>
    </source>
</evidence>
<evidence type="ECO:0000256" key="5">
    <source>
        <dbReference type="ARBA" id="ARBA00022448"/>
    </source>
</evidence>
<evidence type="ECO:0000256" key="8">
    <source>
        <dbReference type="ARBA" id="ARBA00023010"/>
    </source>
</evidence>
<evidence type="ECO:0000259" key="15">
    <source>
        <dbReference type="Pfam" id="PF05064"/>
    </source>
</evidence>
<dbReference type="GO" id="GO:0044613">
    <property type="term" value="C:nuclear pore central transport channel"/>
    <property type="evidence" value="ECO:0007669"/>
    <property type="project" value="TreeGrafter"/>
</dbReference>
<evidence type="ECO:0000256" key="6">
    <source>
        <dbReference type="ARBA" id="ARBA00022816"/>
    </source>
</evidence>
<feature type="compositionally biased region" description="Polar residues" evidence="14">
    <location>
        <begin position="28"/>
        <end position="40"/>
    </location>
</feature>
<evidence type="ECO:0000256" key="10">
    <source>
        <dbReference type="ARBA" id="ARBA00023242"/>
    </source>
</evidence>
<evidence type="ECO:0000256" key="12">
    <source>
        <dbReference type="ARBA" id="ARBA00078941"/>
    </source>
</evidence>
<sequence>MSSPFQFGTPSTSGGSNTPAFGTAGASPFSQNASGNTSGLFGNIGATPTTTGASSTPLFGGSTTPASGQTTSLFGGQSSKPTFGGGSGTPSTSFFAKPSDQGQSGGQSGGQTPTAGIFGGASQTPKLAEPASSGQTQSGLFGALAKTTPFGNATPAPSGAAPLFGNMSTTPAGPPPQTSAGQGLFTTQASTKPGESVSLFGQKPGTSAPFAGLGATTSALSPASTPTTTAATPGLFTNATQSQTPGASNLFASPAAGGRGGEAGKSDAKSTPFGAAGTSTTPQTSSSLFNTPGTPGAQLPQKPLGFPSAKPAPSAFTSATMSETAQKPPFGSLGGSSASTSAPSASTTTTAAPAGAMFTGLSTPKTSAPKDSTTAASSSDQPAGGMFNLNKPTNTTAPATSSPATTSTAGGAATTAAPTTGATTATTGAGATTSTAATAGGLGASTVGPAPPAQSRLKNKTMDEIITRWATDLTKYQKEFQEQAEQVATWDRMLVENGTKVQKLYGNTVDAERATQEVERQLASVEGQQDELSSWLDRYEQEVEALLSKQVGITDSLQGPDQERERTYKLAERLSERLNEMGQDLTSMIEEVNSASSTMSKTTKADEPISQIVRILNSHLSQLQLIDQGTANLYAKIAASQKLGGSLSAHQHQGPYSQYRNGTGNGMGGGGAADDFYKAYMGRR</sequence>
<evidence type="ECO:0000256" key="1">
    <source>
        <dbReference type="ARBA" id="ARBA00004335"/>
    </source>
</evidence>
<evidence type="ECO:0000256" key="13">
    <source>
        <dbReference type="ARBA" id="ARBA00081079"/>
    </source>
</evidence>
<keyword evidence="10" id="KW-0539">Nucleus</keyword>
<keyword evidence="6" id="KW-0509">mRNA transport</keyword>
<feature type="compositionally biased region" description="Polar residues" evidence="14">
    <location>
        <begin position="315"/>
        <end position="325"/>
    </location>
</feature>
<feature type="domain" description="Nucleoporin NSP1-like C-terminal" evidence="15">
    <location>
        <begin position="445"/>
        <end position="551"/>
    </location>
</feature>
<dbReference type="GO" id="GO:0051028">
    <property type="term" value="P:mRNA transport"/>
    <property type="evidence" value="ECO:0007669"/>
    <property type="project" value="UniProtKB-KW"/>
</dbReference>
<feature type="compositionally biased region" description="Low complexity" evidence="14">
    <location>
        <begin position="45"/>
        <end position="57"/>
    </location>
</feature>
<feature type="compositionally biased region" description="Low complexity" evidence="14">
    <location>
        <begin position="213"/>
        <end position="235"/>
    </location>
</feature>
<comment type="caution">
    <text evidence="16">The sequence shown here is derived from an EMBL/GenBank/DDBJ whole genome shotgun (WGS) entry which is preliminary data.</text>
</comment>
<name>A0A0G2I6G9_9EURO</name>
<dbReference type="InterPro" id="IPR007758">
    <property type="entry name" value="Nucleoporin_NSP1_C"/>
</dbReference>
<proteinExistence type="inferred from homology"/>
<dbReference type="VEuPathDB" id="FungiDB:EMCG_08181"/>
<dbReference type="Proteomes" id="UP000034164">
    <property type="component" value="Unassembled WGS sequence"/>
</dbReference>
<dbReference type="InterPro" id="IPR026010">
    <property type="entry name" value="NSP1/NUP62"/>
</dbReference>
<evidence type="ECO:0000256" key="14">
    <source>
        <dbReference type="SAM" id="MobiDB-lite"/>
    </source>
</evidence>